<gene>
    <name evidence="2" type="ORF">LOD99_5894</name>
</gene>
<dbReference type="Proteomes" id="UP001165289">
    <property type="component" value="Unassembled WGS sequence"/>
</dbReference>
<reference evidence="2 3" key="1">
    <citation type="journal article" date="2023" name="BMC Biol.">
        <title>The compact genome of the sponge Oopsacas minuta (Hexactinellida) is lacking key metazoan core genes.</title>
        <authorList>
            <person name="Santini S."/>
            <person name="Schenkelaars Q."/>
            <person name="Jourda C."/>
            <person name="Duchesne M."/>
            <person name="Belahbib H."/>
            <person name="Rocher C."/>
            <person name="Selva M."/>
            <person name="Riesgo A."/>
            <person name="Vervoort M."/>
            <person name="Leys S.P."/>
            <person name="Kodjabachian L."/>
            <person name="Le Bivic A."/>
            <person name="Borchiellini C."/>
            <person name="Claverie J.M."/>
            <person name="Renard E."/>
        </authorList>
    </citation>
    <scope>NUCLEOTIDE SEQUENCE [LARGE SCALE GENOMIC DNA]</scope>
    <source>
        <strain evidence="2">SPO-2</strain>
    </source>
</reference>
<feature type="compositionally biased region" description="Polar residues" evidence="1">
    <location>
        <begin position="145"/>
        <end position="174"/>
    </location>
</feature>
<feature type="compositionally biased region" description="Acidic residues" evidence="1">
    <location>
        <begin position="175"/>
        <end position="194"/>
    </location>
</feature>
<evidence type="ECO:0000313" key="3">
    <source>
        <dbReference type="Proteomes" id="UP001165289"/>
    </source>
</evidence>
<feature type="compositionally biased region" description="Basic and acidic residues" evidence="1">
    <location>
        <begin position="8"/>
        <end position="21"/>
    </location>
</feature>
<feature type="compositionally biased region" description="Pro residues" evidence="1">
    <location>
        <begin position="73"/>
        <end position="83"/>
    </location>
</feature>
<protein>
    <submittedName>
        <fullName evidence="2">Uncharacterized protein</fullName>
    </submittedName>
</protein>
<evidence type="ECO:0000256" key="1">
    <source>
        <dbReference type="SAM" id="MobiDB-lite"/>
    </source>
</evidence>
<sequence length="355" mass="39663">MSKYFAKKGKEPKKMGRDPRSDAPPLPGRSPYSGNTLPPKPLNSTKPGYSSEAIEPQLPQRTTNPYPGTWKPPKAPVPLPQEPCLPKSTSTGSFDDEYVAPGELQDGGNDMFGGKQMTSYPTHQPSTPPLSGDEDYAAPDDINHGRTNVTNGYSSNYHAYKQQQVAPSTPPLETSDSEDLYIAPDGEDTYDAPDTDQIISPYHAQRMNYPGPSTPPLKPSDTEDLYMGPDDDREETYDAPDDCIMPAYPTQRMNYQRLVCSEFCWKLHFGVTVNSTRILRTVKLTSVILKYYRMSLYITGVNCTHSVIHLNQLFSTFSPMGPSHRLQSNFSDLVDHHYPHRPQIGYYSIMLDIGN</sequence>
<feature type="region of interest" description="Disordered" evidence="1">
    <location>
        <begin position="1"/>
        <end position="196"/>
    </location>
</feature>
<evidence type="ECO:0000313" key="2">
    <source>
        <dbReference type="EMBL" id="KAI6650457.1"/>
    </source>
</evidence>
<comment type="caution">
    <text evidence="2">The sequence shown here is derived from an EMBL/GenBank/DDBJ whole genome shotgun (WGS) entry which is preliminary data.</text>
</comment>
<feature type="compositionally biased region" description="Polar residues" evidence="1">
    <location>
        <begin position="116"/>
        <end position="125"/>
    </location>
</feature>
<feature type="compositionally biased region" description="Polar residues" evidence="1">
    <location>
        <begin position="32"/>
        <end position="48"/>
    </location>
</feature>
<name>A0AAV7JNN5_9METZ</name>
<keyword evidence="3" id="KW-1185">Reference proteome</keyword>
<organism evidence="2 3">
    <name type="scientific">Oopsacas minuta</name>
    <dbReference type="NCBI Taxonomy" id="111878"/>
    <lineage>
        <taxon>Eukaryota</taxon>
        <taxon>Metazoa</taxon>
        <taxon>Porifera</taxon>
        <taxon>Hexactinellida</taxon>
        <taxon>Hexasterophora</taxon>
        <taxon>Lyssacinosida</taxon>
        <taxon>Leucopsacidae</taxon>
        <taxon>Oopsacas</taxon>
    </lineage>
</organism>
<dbReference type="EMBL" id="JAKMXF010000311">
    <property type="protein sequence ID" value="KAI6650457.1"/>
    <property type="molecule type" value="Genomic_DNA"/>
</dbReference>
<proteinExistence type="predicted"/>
<accession>A0AAV7JNN5</accession>
<dbReference type="AlphaFoldDB" id="A0AAV7JNN5"/>